<dbReference type="AlphaFoldDB" id="A0A508TJD8"/>
<reference evidence="3" key="1">
    <citation type="submission" date="2019-02" db="EMBL/GenBank/DDBJ databases">
        <authorList>
            <person name="Pothier F.J."/>
        </authorList>
    </citation>
    <scope>NUCLEOTIDE SEQUENCE</scope>
    <source>
        <strain evidence="3">CI-1B</strain>
    </source>
</reference>
<evidence type="ECO:0000259" key="1">
    <source>
        <dbReference type="Pfam" id="PF03050"/>
    </source>
</evidence>
<dbReference type="PANTHER" id="PTHR33678">
    <property type="entry name" value="BLL1576 PROTEIN"/>
    <property type="match status" value="1"/>
</dbReference>
<evidence type="ECO:0000313" key="3">
    <source>
        <dbReference type="EMBL" id="VIO74457.1"/>
    </source>
</evidence>
<dbReference type="Pfam" id="PF13817">
    <property type="entry name" value="DDE_Tnp_IS66_C"/>
    <property type="match status" value="1"/>
</dbReference>
<proteinExistence type="predicted"/>
<keyword evidence="4" id="KW-1185">Reference proteome</keyword>
<sequence length="276" mass="30804">MDETKAPVLDPGRGQTKKGYFWAIASDDRGHSGPSPPIVLFRYAPGRSGAFAQQFLDGFGGRFLQCDAYDGYDRLTEVVRPQGPWTLVHCWSHLRRRFVKLVRNSKSPIAEAAVRHIAQLYAIEAMVRGSSPDIRLAARKEHSLPMVAALKSWFEKQLSMISSGSTLAEDIRYALNHWQGLTRFLEDGRLELDTNPVENAIRPICLTRKNALFAGHEIGAENWALLASIVATCKLNDVNPAGYIAETLEAIIDGHPHSRIGDLMPWRFRKASSQPQ</sequence>
<dbReference type="Proteomes" id="UP000328092">
    <property type="component" value="Unassembled WGS sequence"/>
</dbReference>
<organism evidence="3 4">
    <name type="scientific">Bradyrhizobium ivorense</name>
    <dbReference type="NCBI Taxonomy" id="2511166"/>
    <lineage>
        <taxon>Bacteria</taxon>
        <taxon>Pseudomonadati</taxon>
        <taxon>Pseudomonadota</taxon>
        <taxon>Alphaproteobacteria</taxon>
        <taxon>Hyphomicrobiales</taxon>
        <taxon>Nitrobacteraceae</taxon>
        <taxon>Bradyrhizobium</taxon>
    </lineage>
</organism>
<dbReference type="Pfam" id="PF03050">
    <property type="entry name" value="DDE_Tnp_IS66"/>
    <property type="match status" value="1"/>
</dbReference>
<accession>A0A508TJD8</accession>
<feature type="domain" description="Transposase IS66 central" evidence="1">
    <location>
        <begin position="1"/>
        <end position="221"/>
    </location>
</feature>
<dbReference type="NCBIfam" id="NF033517">
    <property type="entry name" value="transpos_IS66"/>
    <property type="match status" value="1"/>
</dbReference>
<dbReference type="InterPro" id="IPR004291">
    <property type="entry name" value="Transposase_IS66_central"/>
</dbReference>
<gene>
    <name evidence="3" type="ORF">CI1B_52300</name>
</gene>
<evidence type="ECO:0000313" key="4">
    <source>
        <dbReference type="Proteomes" id="UP000328092"/>
    </source>
</evidence>
<name>A0A508TJD8_9BRAD</name>
<dbReference type="InterPro" id="IPR052344">
    <property type="entry name" value="Transposase-related"/>
</dbReference>
<dbReference type="InterPro" id="IPR039552">
    <property type="entry name" value="IS66_C"/>
</dbReference>
<dbReference type="EMBL" id="CAADFC020000019">
    <property type="protein sequence ID" value="VIO74457.1"/>
    <property type="molecule type" value="Genomic_DNA"/>
</dbReference>
<comment type="caution">
    <text evidence="3">The sequence shown here is derived from an EMBL/GenBank/DDBJ whole genome shotgun (WGS) entry which is preliminary data.</text>
</comment>
<evidence type="ECO:0000259" key="2">
    <source>
        <dbReference type="Pfam" id="PF13817"/>
    </source>
</evidence>
<dbReference type="PANTHER" id="PTHR33678:SF1">
    <property type="entry name" value="BLL1576 PROTEIN"/>
    <property type="match status" value="1"/>
</dbReference>
<protein>
    <submittedName>
        <fullName evidence="3">Uncharacterized protein</fullName>
    </submittedName>
</protein>
<feature type="domain" description="Transposase IS66 C-terminal" evidence="2">
    <location>
        <begin position="228"/>
        <end position="266"/>
    </location>
</feature>